<dbReference type="EMBL" id="QXFU01000033">
    <property type="protein sequence ID" value="KAE9047208.1"/>
    <property type="molecule type" value="Genomic_DNA"/>
</dbReference>
<proteinExistence type="predicted"/>
<evidence type="ECO:0000313" key="5">
    <source>
        <dbReference type="Proteomes" id="UP000429607"/>
    </source>
</evidence>
<dbReference type="Proteomes" id="UP000434957">
    <property type="component" value="Unassembled WGS sequence"/>
</dbReference>
<dbReference type="Proteomes" id="UP000435112">
    <property type="component" value="Unassembled WGS sequence"/>
</dbReference>
<keyword evidence="6" id="KW-1185">Reference proteome</keyword>
<accession>A0A6A3NVA0</accession>
<dbReference type="OrthoDB" id="126790at2759"/>
<comment type="caution">
    <text evidence="3">The sequence shown here is derived from an EMBL/GenBank/DDBJ whole genome shotgun (WGS) entry which is preliminary data.</text>
</comment>
<evidence type="ECO:0000313" key="6">
    <source>
        <dbReference type="Proteomes" id="UP000434957"/>
    </source>
</evidence>
<evidence type="ECO:0000313" key="2">
    <source>
        <dbReference type="EMBL" id="KAE9036191.1"/>
    </source>
</evidence>
<protein>
    <submittedName>
        <fullName evidence="3">Uncharacterized protein</fullName>
    </submittedName>
</protein>
<gene>
    <name evidence="2" type="ORF">PR001_g8950</name>
    <name evidence="3" type="ORF">PR002_g1178</name>
    <name evidence="4" type="ORF">PR003_g11078</name>
</gene>
<evidence type="ECO:0000313" key="3">
    <source>
        <dbReference type="EMBL" id="KAE9047208.1"/>
    </source>
</evidence>
<name>A0A6A3NVA0_9STRA</name>
<feature type="region of interest" description="Disordered" evidence="1">
    <location>
        <begin position="1"/>
        <end position="22"/>
    </location>
</feature>
<dbReference type="AlphaFoldDB" id="A0A6A3NVA0"/>
<dbReference type="EMBL" id="QXFT01000625">
    <property type="protein sequence ID" value="KAE9339313.1"/>
    <property type="molecule type" value="Genomic_DNA"/>
</dbReference>
<dbReference type="EMBL" id="QXFV01000484">
    <property type="protein sequence ID" value="KAE9036191.1"/>
    <property type="molecule type" value="Genomic_DNA"/>
</dbReference>
<reference evidence="5 7" key="1">
    <citation type="submission" date="2018-09" db="EMBL/GenBank/DDBJ databases">
        <title>Genomic investigation of the strawberry pathogen Phytophthora fragariae indicates pathogenicity is determined by transcriptional variation in three key races.</title>
        <authorList>
            <person name="Adams T.M."/>
            <person name="Armitage A.D."/>
            <person name="Sobczyk M.K."/>
            <person name="Bates H.J."/>
            <person name="Dunwell J.M."/>
            <person name="Nellist C.F."/>
            <person name="Harrison R.J."/>
        </authorList>
    </citation>
    <scope>NUCLEOTIDE SEQUENCE [LARGE SCALE GENOMIC DNA]</scope>
    <source>
        <strain evidence="2 5">SCRP249</strain>
        <strain evidence="3 7">SCRP324</strain>
        <strain evidence="4 6">SCRP333</strain>
    </source>
</reference>
<evidence type="ECO:0000313" key="7">
    <source>
        <dbReference type="Proteomes" id="UP000435112"/>
    </source>
</evidence>
<evidence type="ECO:0000313" key="4">
    <source>
        <dbReference type="EMBL" id="KAE9339313.1"/>
    </source>
</evidence>
<dbReference type="Proteomes" id="UP000429607">
    <property type="component" value="Unassembled WGS sequence"/>
</dbReference>
<organism evidence="3 7">
    <name type="scientific">Phytophthora rubi</name>
    <dbReference type="NCBI Taxonomy" id="129364"/>
    <lineage>
        <taxon>Eukaryota</taxon>
        <taxon>Sar</taxon>
        <taxon>Stramenopiles</taxon>
        <taxon>Oomycota</taxon>
        <taxon>Peronosporomycetes</taxon>
        <taxon>Peronosporales</taxon>
        <taxon>Peronosporaceae</taxon>
        <taxon>Phytophthora</taxon>
    </lineage>
</organism>
<sequence>MAYTKHDAGCPGPASGQDADHWSGEAPKRFMCVAVSYRSKRDVIEFYTALNTMDTTVRKFFPLLSLQKLRVKKRQIYSWLKKRDFIEQKCAK</sequence>
<evidence type="ECO:0000256" key="1">
    <source>
        <dbReference type="SAM" id="MobiDB-lite"/>
    </source>
</evidence>